<keyword evidence="4 9" id="KW-0812">Transmembrane</keyword>
<dbReference type="Pfam" id="PF07690">
    <property type="entry name" value="MFS_1"/>
    <property type="match status" value="1"/>
</dbReference>
<feature type="transmembrane region" description="Helical" evidence="9">
    <location>
        <begin position="202"/>
        <end position="222"/>
    </location>
</feature>
<evidence type="ECO:0000256" key="7">
    <source>
        <dbReference type="ARBA" id="ARBA00023251"/>
    </source>
</evidence>
<feature type="transmembrane region" description="Helical" evidence="9">
    <location>
        <begin position="269"/>
        <end position="291"/>
    </location>
</feature>
<accession>A0A513TZL5</accession>
<dbReference type="CDD" id="cd17321">
    <property type="entry name" value="MFS_MMR_MDR_like"/>
    <property type="match status" value="1"/>
</dbReference>
<feature type="transmembrane region" description="Helical" evidence="9">
    <location>
        <begin position="106"/>
        <end position="128"/>
    </location>
</feature>
<organism evidence="11">
    <name type="scientific">Streptomyces griseus</name>
    <dbReference type="NCBI Taxonomy" id="1911"/>
    <lineage>
        <taxon>Bacteria</taxon>
        <taxon>Bacillati</taxon>
        <taxon>Actinomycetota</taxon>
        <taxon>Actinomycetes</taxon>
        <taxon>Kitasatosporales</taxon>
        <taxon>Streptomycetaceae</taxon>
        <taxon>Streptomyces</taxon>
    </lineage>
</organism>
<dbReference type="GO" id="GO:0046677">
    <property type="term" value="P:response to antibiotic"/>
    <property type="evidence" value="ECO:0007669"/>
    <property type="project" value="UniProtKB-KW"/>
</dbReference>
<dbReference type="Gene3D" id="1.20.1250.20">
    <property type="entry name" value="MFS general substrate transporter like domains"/>
    <property type="match status" value="1"/>
</dbReference>
<feature type="transmembrane region" description="Helical" evidence="9">
    <location>
        <begin position="334"/>
        <end position="353"/>
    </location>
</feature>
<dbReference type="PROSITE" id="PS50850">
    <property type="entry name" value="MFS"/>
    <property type="match status" value="1"/>
</dbReference>
<dbReference type="InterPro" id="IPR020846">
    <property type="entry name" value="MFS_dom"/>
</dbReference>
<feature type="transmembrane region" description="Helical" evidence="9">
    <location>
        <begin position="82"/>
        <end position="100"/>
    </location>
</feature>
<evidence type="ECO:0000256" key="5">
    <source>
        <dbReference type="ARBA" id="ARBA00022989"/>
    </source>
</evidence>
<evidence type="ECO:0000256" key="2">
    <source>
        <dbReference type="ARBA" id="ARBA00022448"/>
    </source>
</evidence>
<proteinExistence type="predicted"/>
<protein>
    <submittedName>
        <fullName evidence="11">Drug resistance transporter</fullName>
    </submittedName>
</protein>
<evidence type="ECO:0000256" key="1">
    <source>
        <dbReference type="ARBA" id="ARBA00004651"/>
    </source>
</evidence>
<dbReference type="PANTHER" id="PTHR42718">
    <property type="entry name" value="MAJOR FACILITATOR SUPERFAMILY MULTIDRUG TRANSPORTER MFSC"/>
    <property type="match status" value="1"/>
</dbReference>
<feature type="transmembrane region" description="Helical" evidence="9">
    <location>
        <begin position="166"/>
        <end position="190"/>
    </location>
</feature>
<evidence type="ECO:0000256" key="8">
    <source>
        <dbReference type="SAM" id="MobiDB-lite"/>
    </source>
</evidence>
<evidence type="ECO:0000313" key="11">
    <source>
        <dbReference type="EMBL" id="QDG00808.1"/>
    </source>
</evidence>
<dbReference type="SUPFAM" id="SSF103473">
    <property type="entry name" value="MFS general substrate transporter"/>
    <property type="match status" value="1"/>
</dbReference>
<feature type="transmembrane region" description="Helical" evidence="9">
    <location>
        <begin position="50"/>
        <end position="70"/>
    </location>
</feature>
<reference evidence="11" key="1">
    <citation type="submission" date="2018-11" db="EMBL/GenBank/DDBJ databases">
        <authorList>
            <person name="Mo J."/>
        </authorList>
    </citation>
    <scope>NUCLEOTIDE SEQUENCE</scope>
    <source>
        <strain evidence="11">NTK97</strain>
    </source>
</reference>
<dbReference type="GO" id="GO:0022857">
    <property type="term" value="F:transmembrane transporter activity"/>
    <property type="evidence" value="ECO:0007669"/>
    <property type="project" value="InterPro"/>
</dbReference>
<sequence>MAQQAPPLAGRREWIGLAVLALPTLLLALSMTSLNLAIPYLSADLNPSGAQLLWITDIYGFLIAGTLITMGTLGDRFGRRRLLLIGAAVFGVASAVGAYSNSPEMLIVMRALLGLSGATLMPSTLSLLSNMFRDPAQRTFAFSTWMATFMGGTAVGPLVGGVFLEHFWWGSVLLLGVPVMLVLLVLGPVLLPENKDPDPGHIDLLSVALSLAGVLSVVYGLKQIAGDSASRLAFAYMAAGIVILVVFLRRQQRLRHPLLDLTMFRNRTFSVPIVALAVGIFMNGGINFFLMQFLQSVLGLTPLQAGLCTLPPTTIGMATSMLAPQLIQRFRPAYIMGPAFLAAAAGHVIVSQVDKDSGAALLVVGLAVMGTGFGLFMAMGTSLALGAVEPEKSGAASATSETSTELGLSLGIAVLGSVGTAVYQSKFRSLVPEGTPESVVDRAEKTVGAAVLEAEKLPAHLSDQFLDAVGSAFAAGLRTNSVIGAVGLTCVAVFVTVMLRHLPPQPKGSGAHGHGGAEAASDAAAVPSPAQGTEVRHDS</sequence>
<evidence type="ECO:0000256" key="3">
    <source>
        <dbReference type="ARBA" id="ARBA00022475"/>
    </source>
</evidence>
<comment type="subcellular location">
    <subcellularLocation>
        <location evidence="1">Cell membrane</location>
        <topology evidence="1">Multi-pass membrane protein</topology>
    </subcellularLocation>
</comment>
<evidence type="ECO:0000256" key="9">
    <source>
        <dbReference type="SAM" id="Phobius"/>
    </source>
</evidence>
<dbReference type="InterPro" id="IPR036259">
    <property type="entry name" value="MFS_trans_sf"/>
</dbReference>
<dbReference type="EMBL" id="MK240316">
    <property type="protein sequence ID" value="QDG00808.1"/>
    <property type="molecule type" value="Genomic_DNA"/>
</dbReference>
<evidence type="ECO:0000256" key="4">
    <source>
        <dbReference type="ARBA" id="ARBA00022692"/>
    </source>
</evidence>
<dbReference type="PANTHER" id="PTHR42718:SF47">
    <property type="entry name" value="METHYL VIOLOGEN RESISTANCE PROTEIN SMVA"/>
    <property type="match status" value="1"/>
</dbReference>
<feature type="domain" description="Major facilitator superfamily (MFS) profile" evidence="10">
    <location>
        <begin position="16"/>
        <end position="504"/>
    </location>
</feature>
<keyword evidence="2" id="KW-0813">Transport</keyword>
<feature type="transmembrane region" description="Helical" evidence="9">
    <location>
        <begin position="140"/>
        <end position="160"/>
    </location>
</feature>
<feature type="transmembrane region" description="Helical" evidence="9">
    <location>
        <begin position="228"/>
        <end position="248"/>
    </location>
</feature>
<feature type="transmembrane region" description="Helical" evidence="9">
    <location>
        <begin position="359"/>
        <end position="385"/>
    </location>
</feature>
<dbReference type="GO" id="GO:0005886">
    <property type="term" value="C:plasma membrane"/>
    <property type="evidence" value="ECO:0007669"/>
    <property type="project" value="UniProtKB-SubCell"/>
</dbReference>
<feature type="transmembrane region" description="Helical" evidence="9">
    <location>
        <begin position="14"/>
        <end position="38"/>
    </location>
</feature>
<evidence type="ECO:0000256" key="6">
    <source>
        <dbReference type="ARBA" id="ARBA00023136"/>
    </source>
</evidence>
<dbReference type="Gene3D" id="1.20.1720.10">
    <property type="entry name" value="Multidrug resistance protein D"/>
    <property type="match status" value="1"/>
</dbReference>
<keyword evidence="3" id="KW-1003">Cell membrane</keyword>
<name>A0A513TZL5_STRGR</name>
<dbReference type="InterPro" id="IPR011701">
    <property type="entry name" value="MFS"/>
</dbReference>
<keyword evidence="6 9" id="KW-0472">Membrane</keyword>
<feature type="transmembrane region" description="Helical" evidence="9">
    <location>
        <begin position="481"/>
        <end position="499"/>
    </location>
</feature>
<dbReference type="AlphaFoldDB" id="A0A513TZL5"/>
<keyword evidence="5 9" id="KW-1133">Transmembrane helix</keyword>
<evidence type="ECO:0000259" key="10">
    <source>
        <dbReference type="PROSITE" id="PS50850"/>
    </source>
</evidence>
<feature type="region of interest" description="Disordered" evidence="8">
    <location>
        <begin position="506"/>
        <end position="539"/>
    </location>
</feature>
<keyword evidence="7" id="KW-0046">Antibiotic resistance</keyword>